<evidence type="ECO:0000256" key="1">
    <source>
        <dbReference type="ARBA" id="ARBA00005715"/>
    </source>
</evidence>
<dbReference type="GO" id="GO:0016301">
    <property type="term" value="F:kinase activity"/>
    <property type="evidence" value="ECO:0007669"/>
    <property type="project" value="UniProtKB-KW"/>
</dbReference>
<evidence type="ECO:0000256" key="12">
    <source>
        <dbReference type="ARBA" id="ARBA00041377"/>
    </source>
</evidence>
<comment type="caution">
    <text evidence="15">The sequence shown here is derived from an EMBL/GenBank/DDBJ whole genome shotgun (WGS) entry which is preliminary data.</text>
</comment>
<evidence type="ECO:0000256" key="6">
    <source>
        <dbReference type="ARBA" id="ARBA00023277"/>
    </source>
</evidence>
<feature type="domain" description="Four-carbon acid sugar kinase nucleotide binding" evidence="14">
    <location>
        <begin position="242"/>
        <end position="395"/>
    </location>
</feature>
<dbReference type="EC" id="2.7.1.217" evidence="10"/>
<dbReference type="Pfam" id="PF17042">
    <property type="entry name" value="NBD_C"/>
    <property type="match status" value="1"/>
</dbReference>
<keyword evidence="16" id="KW-1185">Reference proteome</keyword>
<evidence type="ECO:0000256" key="2">
    <source>
        <dbReference type="ARBA" id="ARBA00022679"/>
    </source>
</evidence>
<evidence type="ECO:0000256" key="4">
    <source>
        <dbReference type="ARBA" id="ARBA00022777"/>
    </source>
</evidence>
<dbReference type="SUPFAM" id="SSF142764">
    <property type="entry name" value="YgbK-like"/>
    <property type="match status" value="1"/>
</dbReference>
<dbReference type="InterPro" id="IPR010737">
    <property type="entry name" value="4-carb_acid_sugar_kinase_N"/>
</dbReference>
<dbReference type="InterPro" id="IPR037051">
    <property type="entry name" value="4-carb_acid_sugar_kinase_N_sf"/>
</dbReference>
<dbReference type="RefSeq" id="WP_144748453.1">
    <property type="nucleotide sequence ID" value="NZ_VMNW02000045.1"/>
</dbReference>
<dbReference type="InterPro" id="IPR042213">
    <property type="entry name" value="NBD_C_sf"/>
</dbReference>
<evidence type="ECO:0000256" key="11">
    <source>
        <dbReference type="ARBA" id="ARBA00039461"/>
    </source>
</evidence>
<name>A0A5N0UX21_9PSEU</name>
<dbReference type="OrthoDB" id="191465at2"/>
<evidence type="ECO:0000256" key="9">
    <source>
        <dbReference type="ARBA" id="ARBA00037335"/>
    </source>
</evidence>
<evidence type="ECO:0000259" key="13">
    <source>
        <dbReference type="Pfam" id="PF07005"/>
    </source>
</evidence>
<dbReference type="NCBIfam" id="NF043035">
    <property type="entry name" value="OxoTetrKin"/>
    <property type="match status" value="1"/>
</dbReference>
<dbReference type="InterPro" id="IPR050007">
    <property type="entry name" value="OtnK"/>
</dbReference>
<keyword evidence="3" id="KW-0547">Nucleotide-binding</keyword>
<reference evidence="15" key="1">
    <citation type="submission" date="2019-09" db="EMBL/GenBank/DDBJ databases">
        <authorList>
            <person name="Teo W.F.A."/>
            <person name="Duangmal K."/>
        </authorList>
    </citation>
    <scope>NUCLEOTIDE SEQUENCE [LARGE SCALE GENOMIC DNA]</scope>
    <source>
        <strain evidence="15">K81G1</strain>
    </source>
</reference>
<evidence type="ECO:0000256" key="8">
    <source>
        <dbReference type="ARBA" id="ARBA00036346"/>
    </source>
</evidence>
<gene>
    <name evidence="15" type="ORF">FPZ12_026375</name>
</gene>
<evidence type="ECO:0000256" key="3">
    <source>
        <dbReference type="ARBA" id="ARBA00022741"/>
    </source>
</evidence>
<protein>
    <recommendedName>
        <fullName evidence="11">3-oxo-tetronate kinase</fullName>
        <ecNumber evidence="10">2.7.1.217</ecNumber>
    </recommendedName>
    <alternativeName>
        <fullName evidence="12">3-dehydrotetronate 4-kinase</fullName>
    </alternativeName>
</protein>
<dbReference type="InterPro" id="IPR031475">
    <property type="entry name" value="NBD_C"/>
</dbReference>
<dbReference type="GO" id="GO:0005524">
    <property type="term" value="F:ATP binding"/>
    <property type="evidence" value="ECO:0007669"/>
    <property type="project" value="UniProtKB-KW"/>
</dbReference>
<dbReference type="Pfam" id="PF07005">
    <property type="entry name" value="SBD_N"/>
    <property type="match status" value="1"/>
</dbReference>
<evidence type="ECO:0000256" key="5">
    <source>
        <dbReference type="ARBA" id="ARBA00022840"/>
    </source>
</evidence>
<evidence type="ECO:0000256" key="7">
    <source>
        <dbReference type="ARBA" id="ARBA00035898"/>
    </source>
</evidence>
<evidence type="ECO:0000313" key="16">
    <source>
        <dbReference type="Proteomes" id="UP000319769"/>
    </source>
</evidence>
<comment type="similarity">
    <text evidence="1">Belongs to the four-carbon acid sugar kinase family.</text>
</comment>
<keyword evidence="6" id="KW-0119">Carbohydrate metabolism</keyword>
<dbReference type="Gene3D" id="3.40.980.20">
    <property type="entry name" value="Four-carbon acid sugar kinase, nucleotide binding domain"/>
    <property type="match status" value="1"/>
</dbReference>
<evidence type="ECO:0000256" key="10">
    <source>
        <dbReference type="ARBA" id="ARBA00039095"/>
    </source>
</evidence>
<dbReference type="EMBL" id="VMNW02000045">
    <property type="protein sequence ID" value="KAA9156945.1"/>
    <property type="molecule type" value="Genomic_DNA"/>
</dbReference>
<keyword evidence="4 15" id="KW-0418">Kinase</keyword>
<evidence type="ECO:0000259" key="14">
    <source>
        <dbReference type="Pfam" id="PF17042"/>
    </source>
</evidence>
<feature type="domain" description="Four-carbon acid sugar kinase N-terminal" evidence="13">
    <location>
        <begin position="4"/>
        <end position="221"/>
    </location>
</feature>
<comment type="catalytic activity">
    <reaction evidence="8">
        <text>3-dehydro-D-erythronate + ATP = 3-dehydro-4-O-phospho-D-erythronate + ADP + H(+)</text>
        <dbReference type="Rhea" id="RHEA:52556"/>
        <dbReference type="ChEBI" id="CHEBI:15378"/>
        <dbReference type="ChEBI" id="CHEBI:30616"/>
        <dbReference type="ChEBI" id="CHEBI:57958"/>
        <dbReference type="ChEBI" id="CHEBI:136593"/>
        <dbReference type="ChEBI" id="CHEBI:456216"/>
        <dbReference type="EC" id="2.7.1.217"/>
    </reaction>
</comment>
<comment type="catalytic activity">
    <reaction evidence="7">
        <text>3-dehydro-L-erythronate + ATP = 3-dehydro-4-O-phospho-L-erythronate + ADP + H(+)</text>
        <dbReference type="Rhea" id="RHEA:52552"/>
        <dbReference type="ChEBI" id="CHEBI:15378"/>
        <dbReference type="ChEBI" id="CHEBI:30616"/>
        <dbReference type="ChEBI" id="CHEBI:136592"/>
        <dbReference type="ChEBI" id="CHEBI:136670"/>
        <dbReference type="ChEBI" id="CHEBI:456216"/>
        <dbReference type="EC" id="2.7.1.217"/>
    </reaction>
</comment>
<sequence>MPEIGVLADDFTGATDIATAYASRGYRPVVLTDPAGEAGADADVVVAALKTRTAPVEEAVAVSLAAFDRLRALGCERFVFKYCSTFDSTDRGNIGPVLDALVDRTGARHVVVVPAFPANGRTVYQGQLFVGDQLLENSPMRHHPLTPMTRSRLAEILRPQTRQSVGEIHLDVVRAGKLREAIDAAAERYLVLDVITDEDLVAIAEATAGDVLVSGGAGLALGAPAGGSDPAQAWEAPAGRRLVVCGSASARTREQVAYAAAHGQPMLRLDVPGLAERPEEVVQSSLDWFERQDPASAPVIYSVGEPGDVRSGPETAARTEKALAAIVSGAVRRGVTRCIVAGGETSGAVVGRLGIAALRIGSPIAPGVCWAEGVTGEGDRVALALKSGNFGEPGMFATAWEVLR</sequence>
<proteinExistence type="inferred from homology"/>
<comment type="function">
    <text evidence="9">Catalyzes the ATP-dependent phosphorylation of 3-oxo-tetronate to 3-oxo-tetronate 4-phosphate.</text>
</comment>
<keyword evidence="2" id="KW-0808">Transferase</keyword>
<evidence type="ECO:0000313" key="15">
    <source>
        <dbReference type="EMBL" id="KAA9156945.1"/>
    </source>
</evidence>
<dbReference type="Proteomes" id="UP000319769">
    <property type="component" value="Unassembled WGS sequence"/>
</dbReference>
<organism evidence="15 16">
    <name type="scientific">Amycolatopsis acidicola</name>
    <dbReference type="NCBI Taxonomy" id="2596893"/>
    <lineage>
        <taxon>Bacteria</taxon>
        <taxon>Bacillati</taxon>
        <taxon>Actinomycetota</taxon>
        <taxon>Actinomycetes</taxon>
        <taxon>Pseudonocardiales</taxon>
        <taxon>Pseudonocardiaceae</taxon>
        <taxon>Amycolatopsis</taxon>
    </lineage>
</organism>
<accession>A0A5N0UX21</accession>
<dbReference type="Gene3D" id="3.40.50.10840">
    <property type="entry name" value="Putative sugar-binding, N-terminal domain"/>
    <property type="match status" value="1"/>
</dbReference>
<keyword evidence="5" id="KW-0067">ATP-binding</keyword>
<dbReference type="AlphaFoldDB" id="A0A5N0UX21"/>